<reference evidence="3" key="2">
    <citation type="submission" date="2020-09" db="EMBL/GenBank/DDBJ databases">
        <authorList>
            <person name="Sun Q."/>
            <person name="Ohkuma M."/>
        </authorList>
    </citation>
    <scope>NUCLEOTIDE SEQUENCE</scope>
    <source>
        <strain evidence="3">JCM 3313</strain>
    </source>
</reference>
<name>A0A918AKC3_9PSEU</name>
<dbReference type="PROSITE" id="PS50231">
    <property type="entry name" value="RICIN_B_LECTIN"/>
    <property type="match status" value="1"/>
</dbReference>
<feature type="domain" description="Ricin B lectin" evidence="2">
    <location>
        <begin position="58"/>
        <end position="126"/>
    </location>
</feature>
<dbReference type="SUPFAM" id="SSF50370">
    <property type="entry name" value="Ricin B-like lectins"/>
    <property type="match status" value="1"/>
</dbReference>
<evidence type="ECO:0000256" key="1">
    <source>
        <dbReference type="SAM" id="SignalP"/>
    </source>
</evidence>
<reference evidence="3" key="1">
    <citation type="journal article" date="2014" name="Int. J. Syst. Evol. Microbiol.">
        <title>Complete genome sequence of Corynebacterium casei LMG S-19264T (=DSM 44701T), isolated from a smear-ripened cheese.</title>
        <authorList>
            <consortium name="US DOE Joint Genome Institute (JGI-PGF)"/>
            <person name="Walter F."/>
            <person name="Albersmeier A."/>
            <person name="Kalinowski J."/>
            <person name="Ruckert C."/>
        </authorList>
    </citation>
    <scope>NUCLEOTIDE SEQUENCE</scope>
    <source>
        <strain evidence="3">JCM 3313</strain>
    </source>
</reference>
<organism evidence="3 4">
    <name type="scientific">Saccharothrix coeruleofusca</name>
    <dbReference type="NCBI Taxonomy" id="33919"/>
    <lineage>
        <taxon>Bacteria</taxon>
        <taxon>Bacillati</taxon>
        <taxon>Actinomycetota</taxon>
        <taxon>Actinomycetes</taxon>
        <taxon>Pseudonocardiales</taxon>
        <taxon>Pseudonocardiaceae</taxon>
        <taxon>Saccharothrix</taxon>
    </lineage>
</organism>
<dbReference type="Proteomes" id="UP000639606">
    <property type="component" value="Unassembled WGS sequence"/>
</dbReference>
<keyword evidence="1" id="KW-0732">Signal</keyword>
<dbReference type="AlphaFoldDB" id="A0A918AKC3"/>
<feature type="chain" id="PRO_5037277277" description="Ricin B lectin domain-containing protein" evidence="1">
    <location>
        <begin position="24"/>
        <end position="146"/>
    </location>
</feature>
<evidence type="ECO:0000259" key="2">
    <source>
        <dbReference type="Pfam" id="PF14200"/>
    </source>
</evidence>
<dbReference type="InterPro" id="IPR000772">
    <property type="entry name" value="Ricin_B_lectin"/>
</dbReference>
<protein>
    <recommendedName>
        <fullName evidence="2">Ricin B lectin domain-containing protein</fullName>
    </recommendedName>
</protein>
<dbReference type="Gene3D" id="2.80.10.50">
    <property type="match status" value="1"/>
</dbReference>
<keyword evidence="4" id="KW-1185">Reference proteome</keyword>
<dbReference type="CDD" id="cd23415">
    <property type="entry name" value="beta-trefoil_Ricin_AH"/>
    <property type="match status" value="1"/>
</dbReference>
<accession>A0A918AKC3</accession>
<feature type="signal peptide" evidence="1">
    <location>
        <begin position="1"/>
        <end position="23"/>
    </location>
</feature>
<comment type="caution">
    <text evidence="3">The sequence shown here is derived from an EMBL/GenBank/DDBJ whole genome shotgun (WGS) entry which is preliminary data.</text>
</comment>
<sequence length="146" mass="16609">MRRTIAAIALVLGATAPAASAHAAEGDFIDRYHNVATGRMLDDSFEHGLRVMPDYGNDHQAWHVHPWEDGAVEIRNVATDRCLDDSFEFGLRTHPCNQMAFQNWFGIVWEDKTVTLVNKVTGRAVDDSFEHGLRSFERNDGPWQRW</sequence>
<dbReference type="EMBL" id="BMRG01000001">
    <property type="protein sequence ID" value="GGP37884.1"/>
    <property type="molecule type" value="Genomic_DNA"/>
</dbReference>
<dbReference type="InterPro" id="IPR035992">
    <property type="entry name" value="Ricin_B-like_lectins"/>
</dbReference>
<dbReference type="Pfam" id="PF14200">
    <property type="entry name" value="RicinB_lectin_2"/>
    <property type="match status" value="1"/>
</dbReference>
<evidence type="ECO:0000313" key="3">
    <source>
        <dbReference type="EMBL" id="GGP37884.1"/>
    </source>
</evidence>
<gene>
    <name evidence="3" type="ORF">GCM10010185_06570</name>
</gene>
<dbReference type="RefSeq" id="WP_189221485.1">
    <property type="nucleotide sequence ID" value="NZ_BMRG01000001.1"/>
</dbReference>
<proteinExistence type="predicted"/>
<evidence type="ECO:0000313" key="4">
    <source>
        <dbReference type="Proteomes" id="UP000639606"/>
    </source>
</evidence>